<evidence type="ECO:0000256" key="6">
    <source>
        <dbReference type="ARBA" id="ARBA00023136"/>
    </source>
</evidence>
<dbReference type="AlphaFoldDB" id="A0A343JAW1"/>
<gene>
    <name evidence="9" type="ORF">BEN51_03995</name>
</gene>
<dbReference type="PANTHER" id="PTHR30012:SF0">
    <property type="entry name" value="TYPE II SECRETION SYSTEM PROTEIN F-RELATED"/>
    <property type="match status" value="1"/>
</dbReference>
<accession>A0A343JAW1</accession>
<name>A0A343JAW1_9CLOT</name>
<keyword evidence="3" id="KW-1003">Cell membrane</keyword>
<sequence length="144" mass="16568">MKKIKLLANKRDNNSLALLAGNMASLYESGISFLIIMDLLIELPIKKNYKESLIKIKEEIKSGRSLEEAFSSYKDLYPEFFVGMISVGEKSGNLIKVLRGIERYYKKINYIRETIINALSYPIILLISILILVLVNFYYSSKFI</sequence>
<comment type="subcellular location">
    <subcellularLocation>
        <location evidence="1">Cell membrane</location>
        <topology evidence="1">Multi-pass membrane protein</topology>
    </subcellularLocation>
</comment>
<evidence type="ECO:0000313" key="9">
    <source>
        <dbReference type="EMBL" id="ASW42669.1"/>
    </source>
</evidence>
<keyword evidence="4 7" id="KW-0812">Transmembrane</keyword>
<evidence type="ECO:0000256" key="1">
    <source>
        <dbReference type="ARBA" id="ARBA00004651"/>
    </source>
</evidence>
<evidence type="ECO:0000256" key="4">
    <source>
        <dbReference type="ARBA" id="ARBA00022692"/>
    </source>
</evidence>
<reference evidence="9 10" key="1">
    <citation type="submission" date="2016-08" db="EMBL/GenBank/DDBJ databases">
        <title>Complete Genome Sequence Of The Indigo Reducing Clostridium isatidis DSM15098.</title>
        <authorList>
            <person name="Little G.T."/>
            <person name="Minton N.P."/>
        </authorList>
    </citation>
    <scope>NUCLEOTIDE SEQUENCE [LARGE SCALE GENOMIC DNA]</scope>
    <source>
        <strain evidence="9 10">DSM 15098</strain>
    </source>
</reference>
<keyword evidence="10" id="KW-1185">Reference proteome</keyword>
<proteinExistence type="inferred from homology"/>
<dbReference type="Gene3D" id="1.20.81.30">
    <property type="entry name" value="Type II secretion system (T2SS), domain F"/>
    <property type="match status" value="1"/>
</dbReference>
<feature type="domain" description="Type II secretion system protein GspF" evidence="8">
    <location>
        <begin position="22"/>
        <end position="135"/>
    </location>
</feature>
<dbReference type="EMBL" id="CP016786">
    <property type="protein sequence ID" value="ASW42669.1"/>
    <property type="molecule type" value="Genomic_DNA"/>
</dbReference>
<dbReference type="PANTHER" id="PTHR30012">
    <property type="entry name" value="GENERAL SECRETION PATHWAY PROTEIN"/>
    <property type="match status" value="1"/>
</dbReference>
<dbReference type="Proteomes" id="UP000264883">
    <property type="component" value="Chromosome"/>
</dbReference>
<keyword evidence="6 7" id="KW-0472">Membrane</keyword>
<dbReference type="GO" id="GO:0005886">
    <property type="term" value="C:plasma membrane"/>
    <property type="evidence" value="ECO:0007669"/>
    <property type="project" value="UniProtKB-SubCell"/>
</dbReference>
<dbReference type="InterPro" id="IPR003004">
    <property type="entry name" value="GspF/PilC"/>
</dbReference>
<evidence type="ECO:0000259" key="8">
    <source>
        <dbReference type="Pfam" id="PF00482"/>
    </source>
</evidence>
<evidence type="ECO:0000256" key="3">
    <source>
        <dbReference type="ARBA" id="ARBA00022475"/>
    </source>
</evidence>
<evidence type="ECO:0000256" key="5">
    <source>
        <dbReference type="ARBA" id="ARBA00022989"/>
    </source>
</evidence>
<feature type="transmembrane region" description="Helical" evidence="7">
    <location>
        <begin position="115"/>
        <end position="139"/>
    </location>
</feature>
<keyword evidence="5 7" id="KW-1133">Transmembrane helix</keyword>
<dbReference type="Pfam" id="PF00482">
    <property type="entry name" value="T2SSF"/>
    <property type="match status" value="1"/>
</dbReference>
<evidence type="ECO:0000256" key="7">
    <source>
        <dbReference type="SAM" id="Phobius"/>
    </source>
</evidence>
<comment type="similarity">
    <text evidence="2">Belongs to the GSP F family.</text>
</comment>
<protein>
    <recommendedName>
        <fullName evidence="8">Type II secretion system protein GspF domain-containing protein</fullName>
    </recommendedName>
</protein>
<dbReference type="RefSeq" id="WP_236906254.1">
    <property type="nucleotide sequence ID" value="NZ_CP016786.1"/>
</dbReference>
<evidence type="ECO:0000256" key="2">
    <source>
        <dbReference type="ARBA" id="ARBA00005745"/>
    </source>
</evidence>
<dbReference type="InterPro" id="IPR042094">
    <property type="entry name" value="T2SS_GspF_sf"/>
</dbReference>
<dbReference type="KEGG" id="cia:BEN51_03995"/>
<dbReference type="InterPro" id="IPR018076">
    <property type="entry name" value="T2SS_GspF_dom"/>
</dbReference>
<organism evidence="9 10">
    <name type="scientific">Clostridium isatidis</name>
    <dbReference type="NCBI Taxonomy" id="182773"/>
    <lineage>
        <taxon>Bacteria</taxon>
        <taxon>Bacillati</taxon>
        <taxon>Bacillota</taxon>
        <taxon>Clostridia</taxon>
        <taxon>Eubacteriales</taxon>
        <taxon>Clostridiaceae</taxon>
        <taxon>Clostridium</taxon>
    </lineage>
</organism>
<evidence type="ECO:0000313" key="10">
    <source>
        <dbReference type="Proteomes" id="UP000264883"/>
    </source>
</evidence>